<name>A0A914VJU1_9BILA</name>
<reference evidence="2" key="1">
    <citation type="submission" date="2022-11" db="UniProtKB">
        <authorList>
            <consortium name="WormBaseParasite"/>
        </authorList>
    </citation>
    <scope>IDENTIFICATION</scope>
</reference>
<protein>
    <submittedName>
        <fullName evidence="2">Uncharacterized protein</fullName>
    </submittedName>
</protein>
<organism evidence="1 2">
    <name type="scientific">Plectus sambesii</name>
    <dbReference type="NCBI Taxonomy" id="2011161"/>
    <lineage>
        <taxon>Eukaryota</taxon>
        <taxon>Metazoa</taxon>
        <taxon>Ecdysozoa</taxon>
        <taxon>Nematoda</taxon>
        <taxon>Chromadorea</taxon>
        <taxon>Plectida</taxon>
        <taxon>Plectina</taxon>
        <taxon>Plectoidea</taxon>
        <taxon>Plectidae</taxon>
        <taxon>Plectus</taxon>
    </lineage>
</organism>
<sequence length="158" mass="17907">MECDKKTAVGRFRAAVQQPLSCPLSPDNGRHDRSVALNMRPRSSTTHSGVFRDRSPALPTSLLVYRYQRATAAITAASCSKMLGENGTLLKLQKQRHRAFFAKPRRHTLWYVWASTLCPSIDPSCVSYPFAVRRARLATIRHTLLIESFVRRQVTNHL</sequence>
<evidence type="ECO:0000313" key="2">
    <source>
        <dbReference type="WBParaSite" id="PSAMB.scaffold205size65943.g3296.t1"/>
    </source>
</evidence>
<evidence type="ECO:0000313" key="1">
    <source>
        <dbReference type="Proteomes" id="UP000887566"/>
    </source>
</evidence>
<proteinExistence type="predicted"/>
<keyword evidence="1" id="KW-1185">Reference proteome</keyword>
<dbReference type="AlphaFoldDB" id="A0A914VJU1"/>
<accession>A0A914VJU1</accession>
<dbReference type="WBParaSite" id="PSAMB.scaffold205size65943.g3296.t1">
    <property type="protein sequence ID" value="PSAMB.scaffold205size65943.g3296.t1"/>
    <property type="gene ID" value="PSAMB.scaffold205size65943.g3296"/>
</dbReference>
<dbReference type="Proteomes" id="UP000887566">
    <property type="component" value="Unplaced"/>
</dbReference>